<keyword evidence="1" id="KW-0548">Nucleotidyltransferase</keyword>
<keyword evidence="1" id="KW-0808">Transferase</keyword>
<dbReference type="GO" id="GO:0008781">
    <property type="term" value="F:N-acylneuraminate cytidylyltransferase activity"/>
    <property type="evidence" value="ECO:0007669"/>
    <property type="project" value="UniProtKB-EC"/>
</dbReference>
<proteinExistence type="predicted"/>
<dbReference type="STRING" id="96773.Tchl_0898"/>
<keyword evidence="1" id="KW-0378">Hydrolase</keyword>
<dbReference type="Pfam" id="PF04101">
    <property type="entry name" value="Glyco_tran_28_C"/>
    <property type="match status" value="1"/>
</dbReference>
<dbReference type="AlphaFoldDB" id="A0A1H5U6V4"/>
<dbReference type="Gene3D" id="3.40.50.11190">
    <property type="match status" value="1"/>
</dbReference>
<reference evidence="1 2" key="1">
    <citation type="submission" date="2016-12" db="EMBL/GenBank/DDBJ databases">
        <title>Complete genome sequence of Thauera chlorobenzoica, a Betaproteobacterium degrading haloaromatics anaerobically to CO2 and halides.</title>
        <authorList>
            <person name="Goris T."/>
            <person name="Mergelsberg M."/>
            <person name="Boll M."/>
        </authorList>
    </citation>
    <scope>NUCLEOTIDE SEQUENCE [LARGE SCALE GENOMIC DNA]</scope>
    <source>
        <strain evidence="1 2">3CB1</strain>
    </source>
</reference>
<dbReference type="GO" id="GO:0016787">
    <property type="term" value="F:hydrolase activity"/>
    <property type="evidence" value="ECO:0007669"/>
    <property type="project" value="UniProtKB-KW"/>
</dbReference>
<dbReference type="KEGG" id="tcl:Tchl_0898"/>
<evidence type="ECO:0000313" key="1">
    <source>
        <dbReference type="EMBL" id="APR03762.1"/>
    </source>
</evidence>
<dbReference type="InterPro" id="IPR007235">
    <property type="entry name" value="Glyco_trans_28_C"/>
</dbReference>
<dbReference type="SUPFAM" id="SSF53756">
    <property type="entry name" value="UDP-Glycosyltransferase/glycogen phosphorylase"/>
    <property type="match status" value="1"/>
</dbReference>
<gene>
    <name evidence="1" type="ORF">Tchl_0898</name>
</gene>
<keyword evidence="2" id="KW-1185">Reference proteome</keyword>
<dbReference type="GO" id="GO:0016758">
    <property type="term" value="F:hexosyltransferase activity"/>
    <property type="evidence" value="ECO:0007669"/>
    <property type="project" value="InterPro"/>
</dbReference>
<accession>A0A1H5U6V4</accession>
<dbReference type="PANTHER" id="PTHR21015:SF22">
    <property type="entry name" value="GLYCOSYLTRANSFERASE"/>
    <property type="match status" value="1"/>
</dbReference>
<dbReference type="EC" id="2.7.7.43" evidence="1"/>
<dbReference type="Gene3D" id="3.40.50.2000">
    <property type="entry name" value="Glycogen Phosphorylase B"/>
    <property type="match status" value="1"/>
</dbReference>
<name>A0A1H5U6V4_9RHOO</name>
<dbReference type="EMBL" id="CP018839">
    <property type="protein sequence ID" value="APR03762.1"/>
    <property type="molecule type" value="Genomic_DNA"/>
</dbReference>
<protein>
    <submittedName>
        <fullName evidence="1">UDP-2,4-diacetamido-2,4, 6-trideoxy-beta-L-altropyranose hydrolase PseG</fullName>
        <ecNumber evidence="1">2.7.7.43</ecNumber>
    </submittedName>
</protein>
<sequence>MMKVAFRTDASLQIGTGHVMRCLTLADALAARGADCQFICGAHEGNLIEFIRSKGYVAHALPIPHEASVASTAPGPAASTLDLAHAHWLGATQAQDAEACAPILAAHRPDWLIVDHYALDARWERALAPHYCKLMVIDDLADRPHACDLLLDQTFGREAADYRPHVPADCRLLCGSQYALLRPEFAALRPYSLQRRAQPALRELLITMGGVDKDNATGQVLQALRTCPLPADCRITVVMGATAPWLEEVRTQAQGMPWPTRVLVGVSDMAQLMADSDIAIGAAGATSWERCCLGMPTIMLVLADNQRKVAQGLEQWGAAKLINLGQSATRQLRELLLPVIDDPAQLLNMSDCAASVVDGSGVNAVMRQMEVHDE</sequence>
<dbReference type="PANTHER" id="PTHR21015">
    <property type="entry name" value="UDP-N-ACETYLGLUCOSAMINE--N-ACETYLMURAMYL-(PENTAPEPTIDE) PYROPHOSPHORYL-UNDECAPRENOL N-ACETYLGLUCOSAMINE TRANSFERASE 1"/>
    <property type="match status" value="1"/>
</dbReference>
<dbReference type="RefSeq" id="WP_198158987.1">
    <property type="nucleotide sequence ID" value="NZ_CP018839.1"/>
</dbReference>
<evidence type="ECO:0000313" key="2">
    <source>
        <dbReference type="Proteomes" id="UP000185739"/>
    </source>
</evidence>
<organism evidence="1 2">
    <name type="scientific">Thauera chlorobenzoica</name>
    <dbReference type="NCBI Taxonomy" id="96773"/>
    <lineage>
        <taxon>Bacteria</taxon>
        <taxon>Pseudomonadati</taxon>
        <taxon>Pseudomonadota</taxon>
        <taxon>Betaproteobacteria</taxon>
        <taxon>Rhodocyclales</taxon>
        <taxon>Zoogloeaceae</taxon>
        <taxon>Thauera</taxon>
    </lineage>
</organism>
<dbReference type="NCBIfam" id="TIGR03590">
    <property type="entry name" value="PseG"/>
    <property type="match status" value="1"/>
</dbReference>
<dbReference type="Proteomes" id="UP000185739">
    <property type="component" value="Chromosome"/>
</dbReference>
<dbReference type="InterPro" id="IPR020023">
    <property type="entry name" value="PseG"/>
</dbReference>